<proteinExistence type="predicted"/>
<dbReference type="AlphaFoldDB" id="A0A6J7NC97"/>
<evidence type="ECO:0000313" key="1">
    <source>
        <dbReference type="EMBL" id="CAB4988099.1"/>
    </source>
</evidence>
<reference evidence="1" key="1">
    <citation type="submission" date="2020-05" db="EMBL/GenBank/DDBJ databases">
        <authorList>
            <person name="Chiriac C."/>
            <person name="Salcher M."/>
            <person name="Ghai R."/>
            <person name="Kavagutti S V."/>
        </authorList>
    </citation>
    <scope>NUCLEOTIDE SEQUENCE</scope>
</reference>
<sequence>MRACNAIAAAPDSSQICPVSTYVMTSSLMPILNLHVMGMPNGAPAFTAAVTMARSSCRFTGTAAPPPRRVTFGAGQPKLRSMWSTALARPSFSIARVSIAGSLPYSCSERNVSSAPNFIIVSVFLLPCTRPVAIIISLTYTSPGPNLRHRLRNGALVTPAIGANTTGGHTLCSPNCSGFSEVVGDVI</sequence>
<gene>
    <name evidence="1" type="ORF">UFOPK4000_00538</name>
</gene>
<name>A0A6J7NC97_9ZZZZ</name>
<protein>
    <submittedName>
        <fullName evidence="1">Unannotated protein</fullName>
    </submittedName>
</protein>
<organism evidence="1">
    <name type="scientific">freshwater metagenome</name>
    <dbReference type="NCBI Taxonomy" id="449393"/>
    <lineage>
        <taxon>unclassified sequences</taxon>
        <taxon>metagenomes</taxon>
        <taxon>ecological metagenomes</taxon>
    </lineage>
</organism>
<accession>A0A6J7NC97</accession>
<dbReference type="EMBL" id="CAFBOT010000071">
    <property type="protein sequence ID" value="CAB4988099.1"/>
    <property type="molecule type" value="Genomic_DNA"/>
</dbReference>